<dbReference type="CDD" id="cd00143">
    <property type="entry name" value="PP2Cc"/>
    <property type="match status" value="1"/>
</dbReference>
<proteinExistence type="inferred from homology"/>
<keyword evidence="1" id="KW-0479">Metal-binding</keyword>
<evidence type="ECO:0000259" key="6">
    <source>
        <dbReference type="PROSITE" id="PS51746"/>
    </source>
</evidence>
<dbReference type="PROSITE" id="PS01032">
    <property type="entry name" value="PPM_1"/>
    <property type="match status" value="1"/>
</dbReference>
<feature type="compositionally biased region" description="Acidic residues" evidence="5">
    <location>
        <begin position="26"/>
        <end position="36"/>
    </location>
</feature>
<evidence type="ECO:0000256" key="3">
    <source>
        <dbReference type="ARBA" id="ARBA00022912"/>
    </source>
</evidence>
<dbReference type="PANTHER" id="PTHR47992">
    <property type="entry name" value="PROTEIN PHOSPHATASE"/>
    <property type="match status" value="1"/>
</dbReference>
<accession>A0A7S4CY99</accession>
<dbReference type="SUPFAM" id="SSF81606">
    <property type="entry name" value="PP2C-like"/>
    <property type="match status" value="1"/>
</dbReference>
<dbReference type="Gene3D" id="3.60.40.10">
    <property type="entry name" value="PPM-type phosphatase domain"/>
    <property type="match status" value="1"/>
</dbReference>
<dbReference type="GO" id="GO:0046872">
    <property type="term" value="F:metal ion binding"/>
    <property type="evidence" value="ECO:0007669"/>
    <property type="project" value="UniProtKB-KW"/>
</dbReference>
<name>A0A7S4CY99_9EUGL</name>
<evidence type="ECO:0000256" key="4">
    <source>
        <dbReference type="RuleBase" id="RU003465"/>
    </source>
</evidence>
<protein>
    <recommendedName>
        <fullName evidence="6">PPM-type phosphatase domain-containing protein</fullName>
    </recommendedName>
</protein>
<feature type="compositionally biased region" description="Basic and acidic residues" evidence="5">
    <location>
        <begin position="98"/>
        <end position="109"/>
    </location>
</feature>
<reference evidence="7" key="1">
    <citation type="submission" date="2021-01" db="EMBL/GenBank/DDBJ databases">
        <authorList>
            <person name="Corre E."/>
            <person name="Pelletier E."/>
            <person name="Niang G."/>
            <person name="Scheremetjew M."/>
            <person name="Finn R."/>
            <person name="Kale V."/>
            <person name="Holt S."/>
            <person name="Cochrane G."/>
            <person name="Meng A."/>
            <person name="Brown T."/>
            <person name="Cohen L."/>
        </authorList>
    </citation>
    <scope>NUCLEOTIDE SEQUENCE</scope>
    <source>
        <strain evidence="7">CCMP1594</strain>
    </source>
</reference>
<dbReference type="GO" id="GO:0004722">
    <property type="term" value="F:protein serine/threonine phosphatase activity"/>
    <property type="evidence" value="ECO:0007669"/>
    <property type="project" value="InterPro"/>
</dbReference>
<evidence type="ECO:0000313" key="7">
    <source>
        <dbReference type="EMBL" id="CAE0810234.1"/>
    </source>
</evidence>
<dbReference type="InterPro" id="IPR001932">
    <property type="entry name" value="PPM-type_phosphatase-like_dom"/>
</dbReference>
<dbReference type="InterPro" id="IPR000222">
    <property type="entry name" value="PP2C_BS"/>
</dbReference>
<dbReference type="EMBL" id="HBJA01060426">
    <property type="protein sequence ID" value="CAE0810234.1"/>
    <property type="molecule type" value="Transcribed_RNA"/>
</dbReference>
<evidence type="ECO:0000256" key="1">
    <source>
        <dbReference type="ARBA" id="ARBA00022723"/>
    </source>
</evidence>
<evidence type="ECO:0000256" key="5">
    <source>
        <dbReference type="SAM" id="MobiDB-lite"/>
    </source>
</evidence>
<sequence>MAEPVPTEEKATVAPEVDDTKKEGDGEGNVESDDDGETLKECRSKRGQTLFCAVSAGQSKPDEPTVGTPLRKDEVVVRYGLHSVQGCRPEMEDDHKCVHRGQADPETPHINKAGEPTPKKFDVDDDNYNPHPETSFFGVYDGHAGTAAANFLRKNLHRAVLSHPQLLEDPETAAKEGIATVEQNFMSYADEQRLDAGSTLAIALIVGTELVVANVGDSEVVLNRNGSAVILTTIHNMRKNESEEERVRACGGRIHHKRLGHPRYNPAFFSIAVTRSIGDLFFKTGKFTDGKDSGLIADADTRKVTLTTDDKFVIIGCDGLWDVMSYQQAIDFTEARLQEGKSCQSISEELVNEALNMGSTDNITALLITLK</sequence>
<gene>
    <name evidence="7" type="ORF">EGYM00163_LOCUS21368</name>
</gene>
<dbReference type="PROSITE" id="PS51746">
    <property type="entry name" value="PPM_2"/>
    <property type="match status" value="1"/>
</dbReference>
<feature type="region of interest" description="Disordered" evidence="5">
    <location>
        <begin position="1"/>
        <end position="40"/>
    </location>
</feature>
<dbReference type="AlphaFoldDB" id="A0A7S4CY99"/>
<dbReference type="InterPro" id="IPR015655">
    <property type="entry name" value="PP2C"/>
</dbReference>
<dbReference type="InterPro" id="IPR036457">
    <property type="entry name" value="PPM-type-like_dom_sf"/>
</dbReference>
<evidence type="ECO:0000256" key="2">
    <source>
        <dbReference type="ARBA" id="ARBA00022801"/>
    </source>
</evidence>
<keyword evidence="2 4" id="KW-0378">Hydrolase</keyword>
<dbReference type="SMART" id="SM00332">
    <property type="entry name" value="PP2Cc"/>
    <property type="match status" value="1"/>
</dbReference>
<feature type="region of interest" description="Disordered" evidence="5">
    <location>
        <begin position="98"/>
        <end position="118"/>
    </location>
</feature>
<comment type="similarity">
    <text evidence="4">Belongs to the PP2C family.</text>
</comment>
<dbReference type="Pfam" id="PF00481">
    <property type="entry name" value="PP2C"/>
    <property type="match status" value="1"/>
</dbReference>
<keyword evidence="3 4" id="KW-0904">Protein phosphatase</keyword>
<organism evidence="7">
    <name type="scientific">Eutreptiella gymnastica</name>
    <dbReference type="NCBI Taxonomy" id="73025"/>
    <lineage>
        <taxon>Eukaryota</taxon>
        <taxon>Discoba</taxon>
        <taxon>Euglenozoa</taxon>
        <taxon>Euglenida</taxon>
        <taxon>Spirocuta</taxon>
        <taxon>Euglenophyceae</taxon>
        <taxon>Eutreptiales</taxon>
        <taxon>Eutreptiaceae</taxon>
        <taxon>Eutreptiella</taxon>
    </lineage>
</organism>
<feature type="domain" description="PPM-type phosphatase" evidence="6">
    <location>
        <begin position="78"/>
        <end position="370"/>
    </location>
</feature>